<feature type="transmembrane region" description="Helical" evidence="1">
    <location>
        <begin position="9"/>
        <end position="27"/>
    </location>
</feature>
<evidence type="ECO:0008006" key="4">
    <source>
        <dbReference type="Google" id="ProtNLM"/>
    </source>
</evidence>
<feature type="transmembrane region" description="Helical" evidence="1">
    <location>
        <begin position="353"/>
        <end position="375"/>
    </location>
</feature>
<feature type="transmembrane region" description="Helical" evidence="1">
    <location>
        <begin position="283"/>
        <end position="305"/>
    </location>
</feature>
<keyword evidence="1" id="KW-1133">Transmembrane helix</keyword>
<feature type="transmembrane region" description="Helical" evidence="1">
    <location>
        <begin position="382"/>
        <end position="401"/>
    </location>
</feature>
<feature type="transmembrane region" description="Helical" evidence="1">
    <location>
        <begin position="317"/>
        <end position="341"/>
    </location>
</feature>
<evidence type="ECO:0000256" key="1">
    <source>
        <dbReference type="SAM" id="Phobius"/>
    </source>
</evidence>
<dbReference type="AlphaFoldDB" id="A0A250J9W8"/>
<dbReference type="Proteomes" id="UP000217257">
    <property type="component" value="Chromosome"/>
</dbReference>
<evidence type="ECO:0000313" key="3">
    <source>
        <dbReference type="Proteomes" id="UP000217257"/>
    </source>
</evidence>
<protein>
    <recommendedName>
        <fullName evidence="4">Glycosyltransferase RgtA/B/C/D-like domain-containing protein</fullName>
    </recommendedName>
</protein>
<dbReference type="RefSeq" id="WP_095988253.1">
    <property type="nucleotide sequence ID" value="NZ_CP022098.1"/>
</dbReference>
<feature type="transmembrane region" description="Helical" evidence="1">
    <location>
        <begin position="118"/>
        <end position="138"/>
    </location>
</feature>
<feature type="transmembrane region" description="Helical" evidence="1">
    <location>
        <begin position="93"/>
        <end position="111"/>
    </location>
</feature>
<gene>
    <name evidence="2" type="ORF">CYFUS_005822</name>
</gene>
<proteinExistence type="predicted"/>
<feature type="transmembrane region" description="Helical" evidence="1">
    <location>
        <begin position="144"/>
        <end position="162"/>
    </location>
</feature>
<dbReference type="EMBL" id="CP022098">
    <property type="protein sequence ID" value="ATB40373.1"/>
    <property type="molecule type" value="Genomic_DNA"/>
</dbReference>
<accession>A0A250J9W8</accession>
<sequence length="633" mass="69320">MRDSSSRTYGLEAFGLFVWLGVLARVFTHFDPGSEALVGWTSDAAIPVLQSNDPVFDAFHLYYYGQDRLGAWPWLLAQAWRALTGFDWTPHRLFLFHATWACGACFALRGLHRQVGWVLAACFAALVLLAPICHAYLFDVGQPYGWQLTALLLGWWAFSRLVEALARPAPGRVTWGWAGLATLLSVLACWTSPTSGPMLLVWLVVLGVRASALSPPGRARWRPWLSLLPLAGGILFESGARSVFHRFAKKHFGHAYRTNLRLDLAHLQENVRGLFATFFAEGIAPLVVLGWLLGLIALGFLLHHLRRRTLAAHAAPVELAALTLALAGAALGNLLLCLVVQHVRDNGYSIRYLVPTFVLGVLAVAAGAFFLAGLVPVLRARMGVLCAVFAGGLVVGGHLLVKPRLENPYLATAQAVMDTLVARADGAVLLGGYWDSYVLGALDPSRRLPTVVLEGEYLRTPFWVSRVREADEVLMSLSQSLQPETVPDPPPWLFQHGVPFQLTEPRWLERAPFRIARYRGVRDDTRPVRLEPSQGFKPCEAGASLTVHFDPPLQRGLLVMGAETPPEGIEVEAPGALEARLEGVAGAWWLRLTSGEQPLRQVALRVRSGREAERCGFRGAVLVTGAPLAFTPP</sequence>
<name>A0A250J9W8_9BACT</name>
<organism evidence="2 3">
    <name type="scientific">Cystobacter fuscus</name>
    <dbReference type="NCBI Taxonomy" id="43"/>
    <lineage>
        <taxon>Bacteria</taxon>
        <taxon>Pseudomonadati</taxon>
        <taxon>Myxococcota</taxon>
        <taxon>Myxococcia</taxon>
        <taxon>Myxococcales</taxon>
        <taxon>Cystobacterineae</taxon>
        <taxon>Archangiaceae</taxon>
        <taxon>Cystobacter</taxon>
    </lineage>
</organism>
<reference evidence="2 3" key="1">
    <citation type="submission" date="2017-06" db="EMBL/GenBank/DDBJ databases">
        <title>Sequencing and comparative analysis of myxobacterial genomes.</title>
        <authorList>
            <person name="Rupp O."/>
            <person name="Goesmann A."/>
            <person name="Sogaard-Andersen L."/>
        </authorList>
    </citation>
    <scope>NUCLEOTIDE SEQUENCE [LARGE SCALE GENOMIC DNA]</scope>
    <source>
        <strain evidence="2 3">DSM 52655</strain>
    </source>
</reference>
<keyword evidence="1" id="KW-0472">Membrane</keyword>
<evidence type="ECO:0000313" key="2">
    <source>
        <dbReference type="EMBL" id="ATB40373.1"/>
    </source>
</evidence>
<keyword evidence="1" id="KW-0812">Transmembrane</keyword>
<dbReference type="KEGG" id="cfus:CYFUS_005822"/>